<evidence type="ECO:0000313" key="8">
    <source>
        <dbReference type="EMBL" id="MBW0481318.1"/>
    </source>
</evidence>
<dbReference type="PANTHER" id="PTHR13043">
    <property type="entry name" value="EXOCYST COMPLEX COMPONENT SEC5"/>
    <property type="match status" value="1"/>
</dbReference>
<proteinExistence type="inferred from homology"/>
<keyword evidence="3 4" id="KW-0268">Exocytosis</keyword>
<feature type="domain" description="Exocyst complex component EXOC2/Sec5 N-terminal" evidence="7">
    <location>
        <begin position="57"/>
        <end position="925"/>
    </location>
</feature>
<dbReference type="Pfam" id="PF15469">
    <property type="entry name" value="Sec5"/>
    <property type="match status" value="1"/>
</dbReference>
<evidence type="ECO:0000256" key="2">
    <source>
        <dbReference type="ARBA" id="ARBA00022448"/>
    </source>
</evidence>
<dbReference type="GO" id="GO:0006893">
    <property type="term" value="P:Golgi to plasma membrane transport"/>
    <property type="evidence" value="ECO:0007669"/>
    <property type="project" value="UniProtKB-UniRule"/>
</dbReference>
<dbReference type="GO" id="GO:0000145">
    <property type="term" value="C:exocyst"/>
    <property type="evidence" value="ECO:0007669"/>
    <property type="project" value="UniProtKB-UniRule"/>
</dbReference>
<evidence type="ECO:0000259" key="7">
    <source>
        <dbReference type="Pfam" id="PF15469"/>
    </source>
</evidence>
<comment type="caution">
    <text evidence="8">The sequence shown here is derived from an EMBL/GenBank/DDBJ whole genome shotgun (WGS) entry which is preliminary data.</text>
</comment>
<protein>
    <recommendedName>
        <fullName evidence="4">Exocyst complex component SEC5</fullName>
    </recommendedName>
</protein>
<dbReference type="EMBL" id="AVOT02006338">
    <property type="protein sequence ID" value="MBW0481318.1"/>
    <property type="molecule type" value="Genomic_DNA"/>
</dbReference>
<comment type="similarity">
    <text evidence="1 4">Belongs to the SEC5 family.</text>
</comment>
<reference evidence="8" key="1">
    <citation type="submission" date="2021-03" db="EMBL/GenBank/DDBJ databases">
        <title>Draft genome sequence of rust myrtle Austropuccinia psidii MF-1, a brazilian biotype.</title>
        <authorList>
            <person name="Quecine M.C."/>
            <person name="Pachon D.M.R."/>
            <person name="Bonatelli M.L."/>
            <person name="Correr F.H."/>
            <person name="Franceschini L.M."/>
            <person name="Leite T.F."/>
            <person name="Margarido G.R.A."/>
            <person name="Almeida C.A."/>
            <person name="Ferrarezi J.A."/>
            <person name="Labate C.A."/>
        </authorList>
    </citation>
    <scope>NUCLEOTIDE SEQUENCE</scope>
    <source>
        <strain evidence="8">MF-1</strain>
    </source>
</reference>
<comment type="subunit">
    <text evidence="4">Component of the exocyst complex.</text>
</comment>
<accession>A0A9Q3CE41</accession>
<dbReference type="OrthoDB" id="26242at2759"/>
<evidence type="ECO:0000313" key="9">
    <source>
        <dbReference type="Proteomes" id="UP000765509"/>
    </source>
</evidence>
<keyword evidence="5" id="KW-0175">Coiled coil</keyword>
<name>A0A9Q3CE41_9BASI</name>
<keyword evidence="9" id="KW-1185">Reference proteome</keyword>
<organism evidence="8 9">
    <name type="scientific">Austropuccinia psidii MF-1</name>
    <dbReference type="NCBI Taxonomy" id="1389203"/>
    <lineage>
        <taxon>Eukaryota</taxon>
        <taxon>Fungi</taxon>
        <taxon>Dikarya</taxon>
        <taxon>Basidiomycota</taxon>
        <taxon>Pucciniomycotina</taxon>
        <taxon>Pucciniomycetes</taxon>
        <taxon>Pucciniales</taxon>
        <taxon>Sphaerophragmiaceae</taxon>
        <taxon>Austropuccinia</taxon>
    </lineage>
</organism>
<dbReference type="GO" id="GO:0015031">
    <property type="term" value="P:protein transport"/>
    <property type="evidence" value="ECO:0007669"/>
    <property type="project" value="UniProtKB-KW"/>
</dbReference>
<dbReference type="PANTHER" id="PTHR13043:SF1">
    <property type="entry name" value="EXOCYST COMPLEX COMPONENT 2"/>
    <property type="match status" value="1"/>
</dbReference>
<feature type="coiled-coil region" evidence="5">
    <location>
        <begin position="890"/>
        <end position="917"/>
    </location>
</feature>
<comment type="function">
    <text evidence="4">Component of the exocyst complex involved in the docking of exocytic vesicles with fusion sites on the plasma membrane.</text>
</comment>
<keyword evidence="2 4" id="KW-0813">Transport</keyword>
<feature type="region of interest" description="Disordered" evidence="6">
    <location>
        <begin position="32"/>
        <end position="65"/>
    </location>
</feature>
<gene>
    <name evidence="8" type="ORF">O181_021033</name>
</gene>
<dbReference type="AlphaFoldDB" id="A0A9Q3CE41"/>
<feature type="region of interest" description="Disordered" evidence="6">
    <location>
        <begin position="930"/>
        <end position="950"/>
    </location>
</feature>
<evidence type="ECO:0000256" key="1">
    <source>
        <dbReference type="ARBA" id="ARBA00010578"/>
    </source>
</evidence>
<evidence type="ECO:0000256" key="3">
    <source>
        <dbReference type="ARBA" id="ARBA00022483"/>
    </source>
</evidence>
<evidence type="ECO:0000256" key="6">
    <source>
        <dbReference type="SAM" id="MobiDB-lite"/>
    </source>
</evidence>
<dbReference type="GO" id="GO:0006887">
    <property type="term" value="P:exocytosis"/>
    <property type="evidence" value="ECO:0007669"/>
    <property type="project" value="UniProtKB-KW"/>
</dbReference>
<evidence type="ECO:0000256" key="4">
    <source>
        <dbReference type="RuleBase" id="RU365069"/>
    </source>
</evidence>
<sequence length="950" mass="104902">MASGKSIQTLGIDAEELLKTYRLSSLKPTQWQDTDLSASGGGDPATSSSIRSGRGEEDPLGLLNGPILTDVNPDIRTKVSITSKSFDPKAFLSSVHPNASFSDLKKGGSRLREILEQRSEALKILVESEFDRFVAVKVANEAVYEQMKAGPLKPESDYSTADLKESLRLAILKSDQVYSPLLENRKKAERLRSTLGVFERSKFFFNLPGTLVEAIQAERYDTALLAYKRGRNMLDSKPSQALNLPTPNNPEGLGQQKRIFDKVWLEVEKVVDEFKARLYANIMPADGGLPPVEEAEKTIEILLELDSADDPAWTFCENQHKSIMGKLTSFYQEAAQKTLDTIKRSNSSAFSEDQSASDLRDCVALIELPTTAGVGNIAASAMGADVWRVLLELIRIPSELLSKEIVAFWTIINGYLNGKYQRSDSKMRKDTRARRSISCKQMANEVISCYASLLSGFFLLTSDPNSTLARSPVTELPEFAPKHSNSIQAAFYLRQLMNSLSDWCHDISNLGIPEEGLSCLKEFLVNARYRFTSTLGAYWVIDSKAFHFLEDWTRPERGEHESHLTGTTVYLQKIYDFHQYIMLNSYILAGGNEQLAPQIFTTHAPLDQPLAPSKKKQPPPISNLKIKSAFLDALYGCLDGLVHIAFATPQSTSSAPDTPKLALGISLASLSIYSEKANQDKSGVNSVDEEVDMRLLLSISNLANLTTFYIPKLFQQLSEAFSLDLTPDMATLSDVIGELDTLLLGDYIKRKTGILSEIIQTGVLNSHIDWLTAPKPTEVHSFVYDALLLLVLVHAQVTSVVGPASASQSSGEALVNTILSTLTEELANECLKAFGSVPQFGMGGMLQATLEIEFIHRTLSSYVTPQADMTMQSIYQKIGNAYQRAMPLTGAEADDTANELQRELEILKRTLHSCRRTTALAFICFKKPKISSSSPHEEHSLSSATPQTKP</sequence>
<dbReference type="InterPro" id="IPR039481">
    <property type="entry name" value="EXOC2/Sec5_N_dom"/>
</dbReference>
<keyword evidence="4" id="KW-0653">Protein transport</keyword>
<dbReference type="InterPro" id="IPR029175">
    <property type="entry name" value="EXOC2/Sec5"/>
</dbReference>
<dbReference type="Proteomes" id="UP000765509">
    <property type="component" value="Unassembled WGS sequence"/>
</dbReference>
<evidence type="ECO:0000256" key="5">
    <source>
        <dbReference type="SAM" id="Coils"/>
    </source>
</evidence>